<evidence type="ECO:0008006" key="4">
    <source>
        <dbReference type="Google" id="ProtNLM"/>
    </source>
</evidence>
<dbReference type="EMBL" id="BNJJ01000003">
    <property type="protein sequence ID" value="GHO83270.1"/>
    <property type="molecule type" value="Genomic_DNA"/>
</dbReference>
<name>A0ABQ3VAU1_9CHLR</name>
<sequence length="507" mass="56219">MAIMKQKQPSIFNQNRTKQFIPILWFFVSFLLSLLSGLFLFGHDVFDGLSAAIISTGLDAMRSQLITALLLTAGTALGGALFTHRKFGGIVGASIVFILGYLINFIQTELIPVTDAGGHIEPLQSNVLNNTCFIMIALAILSAFIGAALGSALYEVLLYQPYQVIRYVWQRFIIKQDIANRTTHAVAIPARFRQWHIEHWVAIVVMIGLFFLASQSGNLFIISPDADIHGAPKLTSIGTNIPSFGTTKFVEMHSTLMRGRRLFEIYLPPTYNTPQGKNKRYPTAYLLHGSPGKVTDWVNAGRAAESADSLIDTKKSPEFIMIMPDGNGAPGSTSEWGNSGNNKQPLEDYVAKELVKYVDQHYRTIPDAEHRAIGGLSMGGFGAMNIAIHHPEVFHWVIALGGYYNAMGPIWGPSLAYRQYNSPIIQIGMHPLAQKLQIFLGDATEDKLYYPGALKFANTLKKLGIKYTFVKEPGGHSWKVWGDELYEGLEWINWGPIHVAPQAIQKH</sequence>
<protein>
    <recommendedName>
        <fullName evidence="4">Esterase</fullName>
    </recommendedName>
</protein>
<feature type="transmembrane region" description="Helical" evidence="1">
    <location>
        <begin position="89"/>
        <end position="107"/>
    </location>
</feature>
<keyword evidence="1" id="KW-0472">Membrane</keyword>
<evidence type="ECO:0000313" key="2">
    <source>
        <dbReference type="EMBL" id="GHO83270.1"/>
    </source>
</evidence>
<dbReference type="InterPro" id="IPR050583">
    <property type="entry name" value="Mycobacterial_A85_antigen"/>
</dbReference>
<feature type="transmembrane region" description="Helical" evidence="1">
    <location>
        <begin position="127"/>
        <end position="157"/>
    </location>
</feature>
<organism evidence="2 3">
    <name type="scientific">Dictyobacter formicarum</name>
    <dbReference type="NCBI Taxonomy" id="2778368"/>
    <lineage>
        <taxon>Bacteria</taxon>
        <taxon>Bacillati</taxon>
        <taxon>Chloroflexota</taxon>
        <taxon>Ktedonobacteria</taxon>
        <taxon>Ktedonobacterales</taxon>
        <taxon>Dictyobacteraceae</taxon>
        <taxon>Dictyobacter</taxon>
    </lineage>
</organism>
<accession>A0ABQ3VAU1</accession>
<dbReference type="PANTHER" id="PTHR48098:SF1">
    <property type="entry name" value="DIACYLGLYCEROL ACYLTRANSFERASE_MYCOLYLTRANSFERASE AG85A"/>
    <property type="match status" value="1"/>
</dbReference>
<gene>
    <name evidence="2" type="ORF">KSZ_12760</name>
</gene>
<feature type="transmembrane region" description="Helical" evidence="1">
    <location>
        <begin position="20"/>
        <end position="41"/>
    </location>
</feature>
<keyword evidence="1" id="KW-1133">Transmembrane helix</keyword>
<dbReference type="InterPro" id="IPR000801">
    <property type="entry name" value="Esterase-like"/>
</dbReference>
<evidence type="ECO:0000313" key="3">
    <source>
        <dbReference type="Proteomes" id="UP000635565"/>
    </source>
</evidence>
<dbReference type="Pfam" id="PF00756">
    <property type="entry name" value="Esterase"/>
    <property type="match status" value="1"/>
</dbReference>
<dbReference type="Gene3D" id="3.40.50.1820">
    <property type="entry name" value="alpha/beta hydrolase"/>
    <property type="match status" value="1"/>
</dbReference>
<reference evidence="2 3" key="1">
    <citation type="journal article" date="2021" name="Int. J. Syst. Evol. Microbiol.">
        <title>Reticulibacter mediterranei gen. nov., sp. nov., within the new family Reticulibacteraceae fam. nov., and Ktedonospora formicarum gen. nov., sp. nov., Ktedonobacter robiniae sp. nov., Dictyobacter formicarum sp. nov. and Dictyobacter arantiisoli sp. nov., belonging to the class Ktedonobacteria.</title>
        <authorList>
            <person name="Yabe S."/>
            <person name="Zheng Y."/>
            <person name="Wang C.M."/>
            <person name="Sakai Y."/>
            <person name="Abe K."/>
            <person name="Yokota A."/>
            <person name="Donadio S."/>
            <person name="Cavaletti L."/>
            <person name="Monciardini P."/>
        </authorList>
    </citation>
    <scope>NUCLEOTIDE SEQUENCE [LARGE SCALE GENOMIC DNA]</scope>
    <source>
        <strain evidence="2 3">SOSP1-9</strain>
    </source>
</reference>
<dbReference type="SUPFAM" id="SSF53474">
    <property type="entry name" value="alpha/beta-Hydrolases"/>
    <property type="match status" value="1"/>
</dbReference>
<keyword evidence="3" id="KW-1185">Reference proteome</keyword>
<proteinExistence type="predicted"/>
<dbReference type="InterPro" id="IPR029058">
    <property type="entry name" value="AB_hydrolase_fold"/>
</dbReference>
<dbReference type="PANTHER" id="PTHR48098">
    <property type="entry name" value="ENTEROCHELIN ESTERASE-RELATED"/>
    <property type="match status" value="1"/>
</dbReference>
<dbReference type="Proteomes" id="UP000635565">
    <property type="component" value="Unassembled WGS sequence"/>
</dbReference>
<feature type="transmembrane region" description="Helical" evidence="1">
    <location>
        <begin position="200"/>
        <end position="222"/>
    </location>
</feature>
<keyword evidence="1" id="KW-0812">Transmembrane</keyword>
<feature type="transmembrane region" description="Helical" evidence="1">
    <location>
        <begin position="61"/>
        <end position="82"/>
    </location>
</feature>
<evidence type="ECO:0000256" key="1">
    <source>
        <dbReference type="SAM" id="Phobius"/>
    </source>
</evidence>
<comment type="caution">
    <text evidence="2">The sequence shown here is derived from an EMBL/GenBank/DDBJ whole genome shotgun (WGS) entry which is preliminary data.</text>
</comment>